<keyword evidence="2" id="KW-0812">Transmembrane</keyword>
<dbReference type="EMBL" id="JAXAFJ010000014">
    <property type="protein sequence ID" value="MDX6807614.1"/>
    <property type="molecule type" value="Genomic_DNA"/>
</dbReference>
<dbReference type="Proteomes" id="UP001274321">
    <property type="component" value="Unassembled WGS sequence"/>
</dbReference>
<evidence type="ECO:0000313" key="5">
    <source>
        <dbReference type="Proteomes" id="UP001274321"/>
    </source>
</evidence>
<keyword evidence="2" id="KW-0472">Membrane</keyword>
<name>A0ABU4RRY4_9HYPH</name>
<feature type="compositionally biased region" description="Low complexity" evidence="1">
    <location>
        <begin position="407"/>
        <end position="416"/>
    </location>
</feature>
<evidence type="ECO:0000313" key="4">
    <source>
        <dbReference type="EMBL" id="MDX6807614.1"/>
    </source>
</evidence>
<feature type="compositionally biased region" description="Basic and acidic residues" evidence="1">
    <location>
        <begin position="1"/>
        <end position="21"/>
    </location>
</feature>
<dbReference type="InterPro" id="IPR007730">
    <property type="entry name" value="SPOR-like_dom"/>
</dbReference>
<feature type="region of interest" description="Disordered" evidence="1">
    <location>
        <begin position="164"/>
        <end position="194"/>
    </location>
</feature>
<dbReference type="Pfam" id="PF05036">
    <property type="entry name" value="SPOR"/>
    <property type="match status" value="1"/>
</dbReference>
<evidence type="ECO:0000259" key="3">
    <source>
        <dbReference type="Pfam" id="PF05036"/>
    </source>
</evidence>
<feature type="transmembrane region" description="Helical" evidence="2">
    <location>
        <begin position="135"/>
        <end position="157"/>
    </location>
</feature>
<dbReference type="RefSeq" id="WP_319845757.1">
    <property type="nucleotide sequence ID" value="NZ_JAXAFJ010000014.1"/>
</dbReference>
<feature type="region of interest" description="Disordered" evidence="1">
    <location>
        <begin position="40"/>
        <end position="59"/>
    </location>
</feature>
<feature type="domain" description="SPOR" evidence="3">
    <location>
        <begin position="425"/>
        <end position="504"/>
    </location>
</feature>
<reference evidence="4 5" key="1">
    <citation type="submission" date="2023-11" db="EMBL/GenBank/DDBJ databases">
        <authorList>
            <person name="Bao R."/>
        </authorList>
    </citation>
    <scope>NUCLEOTIDE SEQUENCE [LARGE SCALE GENOMIC DNA]</scope>
    <source>
        <strain evidence="4 5">PJ23</strain>
    </source>
</reference>
<dbReference type="Gene3D" id="3.30.70.1070">
    <property type="entry name" value="Sporulation related repeat"/>
    <property type="match status" value="1"/>
</dbReference>
<feature type="region of interest" description="Disordered" evidence="1">
    <location>
        <begin position="206"/>
        <end position="243"/>
    </location>
</feature>
<dbReference type="InterPro" id="IPR036680">
    <property type="entry name" value="SPOR-like_sf"/>
</dbReference>
<keyword evidence="5" id="KW-1185">Reference proteome</keyword>
<proteinExistence type="predicted"/>
<accession>A0ABU4RRY4</accession>
<comment type="caution">
    <text evidence="4">The sequence shown here is derived from an EMBL/GenBank/DDBJ whole genome shotgun (WGS) entry which is preliminary data.</text>
</comment>
<sequence>MNDQRRYGSDYDNLRNLREGQRPANGGADPLAELERLVSEGEARIGRQSARPVRQDPRIHYEDEPALAGHHGHDHVVAEAEYFGRNDPRGYQQGEEFDFPQDEAYAQHAGYYGEADDYHQQAYEQPAPKRRSGTFTVMTVIGLAVLGGAGAVAYSMLDGGDAGSGDGNPPLIEASRDPAKTTPESGGNEVPHQNKQIYDRVGSAPAGSAKIVGGAEEPGERPVGTYPDTPQTPLPGENGGPEPLPLDNAAPTVPGARKVRTIAIRPDGSFAEPLSGAPAESARPAEPTGPIVGTGEVDRGMSMERGPEFGIMTSEGAADAASPNGLALVPMPMARPGGLQAQAAPVNTLPAQVSTPAPAAAPAVSAAPAAAAPSAVRAPANQTINKKRELRPPPIPAGQQRPAGQRSSLSSPATTASIAPASLGGAGFSVQLTAQSSEALAQSEFSNMQRRYPSLLSGRQPSIVPVSIPDRGTFYRVRVNTGTQAEASNLCSSLKAAGADCLVQRNT</sequence>
<protein>
    <submittedName>
        <fullName evidence="4">SPOR domain-containing protein</fullName>
    </submittedName>
</protein>
<feature type="compositionally biased region" description="Low complexity" evidence="1">
    <location>
        <begin position="369"/>
        <end position="380"/>
    </location>
</feature>
<feature type="region of interest" description="Disordered" evidence="1">
    <location>
        <begin position="268"/>
        <end position="299"/>
    </location>
</feature>
<organism evidence="4 5">
    <name type="scientific">Terrihabitans rhizophilus</name>
    <dbReference type="NCBI Taxonomy" id="3092662"/>
    <lineage>
        <taxon>Bacteria</taxon>
        <taxon>Pseudomonadati</taxon>
        <taxon>Pseudomonadota</taxon>
        <taxon>Alphaproteobacteria</taxon>
        <taxon>Hyphomicrobiales</taxon>
        <taxon>Terrihabitans</taxon>
    </lineage>
</organism>
<evidence type="ECO:0000256" key="1">
    <source>
        <dbReference type="SAM" id="MobiDB-lite"/>
    </source>
</evidence>
<keyword evidence="2" id="KW-1133">Transmembrane helix</keyword>
<feature type="region of interest" description="Disordered" evidence="1">
    <location>
        <begin position="369"/>
        <end position="416"/>
    </location>
</feature>
<gene>
    <name evidence="4" type="ORF">SCD90_16245</name>
</gene>
<feature type="region of interest" description="Disordered" evidence="1">
    <location>
        <begin position="1"/>
        <end position="30"/>
    </location>
</feature>
<evidence type="ECO:0000256" key="2">
    <source>
        <dbReference type="SAM" id="Phobius"/>
    </source>
</evidence>